<accession>A0A8J8TMU3</accession>
<protein>
    <submittedName>
        <fullName evidence="1">Uncharacterized protein</fullName>
    </submittedName>
</protein>
<dbReference type="AlphaFoldDB" id="A0A8J8TMU3"/>
<name>A0A8J8TMU3_9EURY</name>
<sequence length="102" mass="10791">MMPEGESKRTLVECLECGSAYAAAQWPDGTVQPIGTKNGCQCGSTEFQAVEETSTTDFHLAVARKPRALARGGIAFVRVSTRPTTAPRCPATSHLGVAPLSR</sequence>
<dbReference type="Proteomes" id="UP000766904">
    <property type="component" value="Unassembled WGS sequence"/>
</dbReference>
<organism evidence="1 2">
    <name type="scientific">Natronococcus pandeyae</name>
    <dbReference type="NCBI Taxonomy" id="2055836"/>
    <lineage>
        <taxon>Archaea</taxon>
        <taxon>Methanobacteriati</taxon>
        <taxon>Methanobacteriota</taxon>
        <taxon>Stenosarchaea group</taxon>
        <taxon>Halobacteria</taxon>
        <taxon>Halobacteriales</taxon>
        <taxon>Natrialbaceae</taxon>
        <taxon>Natronococcus</taxon>
    </lineage>
</organism>
<gene>
    <name evidence="1" type="ORF">CV102_25140</name>
</gene>
<proteinExistence type="predicted"/>
<keyword evidence="2" id="KW-1185">Reference proteome</keyword>
<dbReference type="EMBL" id="PHNJ01000026">
    <property type="protein sequence ID" value="TYL35961.1"/>
    <property type="molecule type" value="Genomic_DNA"/>
</dbReference>
<comment type="caution">
    <text evidence="1">The sequence shown here is derived from an EMBL/GenBank/DDBJ whole genome shotgun (WGS) entry which is preliminary data.</text>
</comment>
<evidence type="ECO:0000313" key="1">
    <source>
        <dbReference type="EMBL" id="TYL35961.1"/>
    </source>
</evidence>
<reference evidence="1" key="1">
    <citation type="submission" date="2017-11" db="EMBL/GenBank/DDBJ databases">
        <authorList>
            <person name="Kajale S.C."/>
            <person name="Sharma A."/>
        </authorList>
    </citation>
    <scope>NUCLEOTIDE SEQUENCE</scope>
    <source>
        <strain evidence="1">LS1_42</strain>
    </source>
</reference>
<evidence type="ECO:0000313" key="2">
    <source>
        <dbReference type="Proteomes" id="UP000766904"/>
    </source>
</evidence>